<dbReference type="RefSeq" id="WP_270953390.1">
    <property type="nucleotide sequence ID" value="NZ_JAQGLA010000092.1"/>
</dbReference>
<comment type="caution">
    <text evidence="1">The sequence shown here is derived from an EMBL/GenBank/DDBJ whole genome shotgun (WGS) entry which is preliminary data.</text>
</comment>
<name>A0ABT4V8F0_9PSEU</name>
<protein>
    <submittedName>
        <fullName evidence="1">WXG100 family type VII secretion target</fullName>
    </submittedName>
</protein>
<dbReference type="Gene3D" id="1.10.287.1060">
    <property type="entry name" value="ESAT-6-like"/>
    <property type="match status" value="1"/>
</dbReference>
<dbReference type="EMBL" id="JAQGLA010000092">
    <property type="protein sequence ID" value="MDA3630246.1"/>
    <property type="molecule type" value="Genomic_DNA"/>
</dbReference>
<dbReference type="InterPro" id="IPR036689">
    <property type="entry name" value="ESAT-6-like_sf"/>
</dbReference>
<evidence type="ECO:0000313" key="2">
    <source>
        <dbReference type="Proteomes" id="UP001210380"/>
    </source>
</evidence>
<sequence length="100" mass="10825">MSSGSGFEVYGNVGALQGLAGEQQGYLSRFKAIMATIDSHAKETIKQWEGAGQPGFQSRSNEYNQQFQSVNNAFAKLIDSTDGAANNYSKLTNHLNNLFG</sequence>
<dbReference type="Proteomes" id="UP001210380">
    <property type="component" value="Unassembled WGS sequence"/>
</dbReference>
<dbReference type="SUPFAM" id="SSF140453">
    <property type="entry name" value="EsxAB dimer-like"/>
    <property type="match status" value="1"/>
</dbReference>
<gene>
    <name evidence="1" type="ORF">OU415_32795</name>
</gene>
<reference evidence="1 2" key="1">
    <citation type="submission" date="2022-11" db="EMBL/GenBank/DDBJ databases">
        <title>Draft genome sequence of Saccharopolyspora sp. WRP15-2 isolated from rhizosphere soils of wild rice in Thailand.</title>
        <authorList>
            <person name="Duangmal K."/>
            <person name="Kammanee S."/>
            <person name="Muangham S."/>
        </authorList>
    </citation>
    <scope>NUCLEOTIDE SEQUENCE [LARGE SCALE GENOMIC DNA]</scope>
    <source>
        <strain evidence="1 2">WRP15-2</strain>
    </source>
</reference>
<accession>A0ABT4V8F0</accession>
<keyword evidence="2" id="KW-1185">Reference proteome</keyword>
<dbReference type="Pfam" id="PF06013">
    <property type="entry name" value="WXG100"/>
    <property type="match status" value="1"/>
</dbReference>
<evidence type="ECO:0000313" key="1">
    <source>
        <dbReference type="EMBL" id="MDA3630246.1"/>
    </source>
</evidence>
<organism evidence="1 2">
    <name type="scientific">Saccharopolyspora oryzae</name>
    <dbReference type="NCBI Taxonomy" id="2997343"/>
    <lineage>
        <taxon>Bacteria</taxon>
        <taxon>Bacillati</taxon>
        <taxon>Actinomycetota</taxon>
        <taxon>Actinomycetes</taxon>
        <taxon>Pseudonocardiales</taxon>
        <taxon>Pseudonocardiaceae</taxon>
        <taxon>Saccharopolyspora</taxon>
    </lineage>
</organism>
<dbReference type="InterPro" id="IPR010310">
    <property type="entry name" value="T7SS_ESAT-6-like"/>
</dbReference>
<proteinExistence type="predicted"/>